<feature type="transmembrane region" description="Helical" evidence="1">
    <location>
        <begin position="54"/>
        <end position="74"/>
    </location>
</feature>
<dbReference type="EMBL" id="BX571658">
    <property type="protein sequence ID" value="CAE09733.1"/>
    <property type="molecule type" value="Genomic_DNA"/>
</dbReference>
<keyword evidence="1" id="KW-0812">Transmembrane</keyword>
<protein>
    <recommendedName>
        <fullName evidence="2">Sodium symporter small subunit domain-containing protein</fullName>
    </recommendedName>
</protein>
<proteinExistence type="predicted"/>
<feature type="domain" description="Sodium symporter small subunit" evidence="2">
    <location>
        <begin position="10"/>
        <end position="86"/>
    </location>
</feature>
<evidence type="ECO:0000259" key="2">
    <source>
        <dbReference type="Pfam" id="PF13937"/>
    </source>
</evidence>
<dbReference type="KEGG" id="wsu:WS0602"/>
<dbReference type="HOGENOM" id="CLU_140854_4_1_7"/>
<dbReference type="Pfam" id="PF13937">
    <property type="entry name" value="DUF4212"/>
    <property type="match status" value="1"/>
</dbReference>
<keyword evidence="1" id="KW-1133">Transmembrane helix</keyword>
<dbReference type="Proteomes" id="UP000000422">
    <property type="component" value="Chromosome"/>
</dbReference>
<dbReference type="InterPro" id="IPR019886">
    <property type="entry name" value="Na_symporter_ssu"/>
</dbReference>
<evidence type="ECO:0000256" key="1">
    <source>
        <dbReference type="SAM" id="Phobius"/>
    </source>
</evidence>
<dbReference type="NCBIfam" id="TIGR03647">
    <property type="entry name" value="Na_symport_sm"/>
    <property type="match status" value="1"/>
</dbReference>
<dbReference type="AlphaFoldDB" id="Q7MSB5"/>
<gene>
    <name evidence="3" type="ordered locus">WS0602</name>
</gene>
<feature type="transmembrane region" description="Helical" evidence="1">
    <location>
        <begin position="20"/>
        <end position="42"/>
    </location>
</feature>
<sequence>MAMEPSEKMKAYWQANIRLLITCLVIWFVVSFGFGILLVDLLNHLHLGGYPLGFWFAQQGSIYAFIAIIFFYTWKMNRIDIEFDVHER</sequence>
<name>Q7MSB5_WOLSU</name>
<dbReference type="eggNOG" id="COG4327">
    <property type="taxonomic scope" value="Bacteria"/>
</dbReference>
<keyword evidence="1" id="KW-0472">Membrane</keyword>
<dbReference type="STRING" id="273121.WS0602"/>
<organism evidence="4">
    <name type="scientific">Wolinella succinogenes (strain ATCC 29543 / DSM 1740 / CCUG 13145 / JCM 31913 / LMG 7466 / NCTC 11488 / FDC 602W)</name>
    <name type="common">Vibrio succinogenes</name>
    <dbReference type="NCBI Taxonomy" id="273121"/>
    <lineage>
        <taxon>Bacteria</taxon>
        <taxon>Pseudomonadati</taxon>
        <taxon>Campylobacterota</taxon>
        <taxon>Epsilonproteobacteria</taxon>
        <taxon>Campylobacterales</taxon>
        <taxon>Helicobacteraceae</taxon>
        <taxon>Wolinella</taxon>
    </lineage>
</organism>
<evidence type="ECO:0000313" key="3">
    <source>
        <dbReference type="EMBL" id="CAE09733.1"/>
    </source>
</evidence>
<accession>Q7MSB5</accession>
<keyword evidence="4" id="KW-1185">Reference proteome</keyword>
<reference evidence="3 4" key="1">
    <citation type="journal article" date="2003" name="Proc. Natl. Acad. Sci. U.S.A.">
        <title>Complete genome sequence and analysis of Wolinella succinogenes.</title>
        <authorList>
            <person name="Baar C."/>
            <person name="Eppinger M."/>
            <person name="Raddatz G."/>
            <person name="Simon JM."/>
            <person name="Lanz C."/>
            <person name="Klimmek O."/>
            <person name="Nandakumar R."/>
            <person name="Gross R."/>
            <person name="Rosinus A."/>
            <person name="Keller H."/>
            <person name="Jagtap P."/>
            <person name="Linke B."/>
            <person name="Meyer F."/>
            <person name="Lederer H."/>
            <person name="Schuster S.C."/>
        </authorList>
    </citation>
    <scope>NUCLEOTIDE SEQUENCE [LARGE SCALE GENOMIC DNA]</scope>
    <source>
        <strain evidence="4">ATCC 29543 / DSM 1740 / CCUG 13145 / JCM 31913 / LMG 7466 / NCTC 11488 / FDC 602W</strain>
    </source>
</reference>
<evidence type="ECO:0000313" key="4">
    <source>
        <dbReference type="Proteomes" id="UP000000422"/>
    </source>
</evidence>